<evidence type="ECO:0000256" key="6">
    <source>
        <dbReference type="ARBA" id="ARBA00022801"/>
    </source>
</evidence>
<dbReference type="PANTHER" id="PTHR43221:SF2">
    <property type="entry name" value="PROTEASE HTPX HOMOLOG"/>
    <property type="match status" value="1"/>
</dbReference>
<comment type="cofactor">
    <cofactor evidence="1">
        <name>Zn(2+)</name>
        <dbReference type="ChEBI" id="CHEBI:29105"/>
    </cofactor>
</comment>
<keyword evidence="3" id="KW-0645">Protease</keyword>
<dbReference type="STRING" id="177439.DP0525"/>
<dbReference type="InterPro" id="IPR001915">
    <property type="entry name" value="Peptidase_M48"/>
</dbReference>
<evidence type="ECO:0000256" key="8">
    <source>
        <dbReference type="ARBA" id="ARBA00022989"/>
    </source>
</evidence>
<evidence type="ECO:0000256" key="1">
    <source>
        <dbReference type="ARBA" id="ARBA00001947"/>
    </source>
</evidence>
<evidence type="ECO:0000256" key="11">
    <source>
        <dbReference type="PROSITE-ProRule" id="PRU00339"/>
    </source>
</evidence>
<evidence type="ECO:0000259" key="13">
    <source>
        <dbReference type="Pfam" id="PF01435"/>
    </source>
</evidence>
<dbReference type="InterPro" id="IPR011990">
    <property type="entry name" value="TPR-like_helical_dom_sf"/>
</dbReference>
<evidence type="ECO:0000256" key="9">
    <source>
        <dbReference type="ARBA" id="ARBA00023049"/>
    </source>
</evidence>
<keyword evidence="7" id="KW-0862">Zinc</keyword>
<keyword evidence="15" id="KW-1185">Reference proteome</keyword>
<dbReference type="GO" id="GO:0046872">
    <property type="term" value="F:metal ion binding"/>
    <property type="evidence" value="ECO:0007669"/>
    <property type="project" value="UniProtKB-KW"/>
</dbReference>
<dbReference type="InterPro" id="IPR050083">
    <property type="entry name" value="HtpX_protease"/>
</dbReference>
<dbReference type="Gene3D" id="3.30.2010.10">
    <property type="entry name" value="Metalloproteases ('zincins'), catalytic domain"/>
    <property type="match status" value="1"/>
</dbReference>
<dbReference type="Pfam" id="PF01435">
    <property type="entry name" value="Peptidase_M48"/>
    <property type="match status" value="1"/>
</dbReference>
<keyword evidence="8 12" id="KW-1133">Transmembrane helix</keyword>
<reference evidence="15" key="1">
    <citation type="journal article" date="2004" name="Environ. Microbiol.">
        <title>The genome of Desulfotalea psychrophila, a sulfate-reducing bacterium from permanently cold Arctic sediments.</title>
        <authorList>
            <person name="Rabus R."/>
            <person name="Ruepp A."/>
            <person name="Frickey T."/>
            <person name="Rattei T."/>
            <person name="Fartmann B."/>
            <person name="Stark M."/>
            <person name="Bauer M."/>
            <person name="Zibat A."/>
            <person name="Lombardot T."/>
            <person name="Becker I."/>
            <person name="Amann J."/>
            <person name="Gellner K."/>
            <person name="Teeling H."/>
            <person name="Leuschner W.D."/>
            <person name="Gloeckner F.-O."/>
            <person name="Lupas A.N."/>
            <person name="Amann R."/>
            <person name="Klenk H.-P."/>
        </authorList>
    </citation>
    <scope>NUCLEOTIDE SEQUENCE [LARGE SCALE GENOMIC DNA]</scope>
    <source>
        <strain evidence="15">DSM 12343 / LSv54</strain>
    </source>
</reference>
<feature type="transmembrane region" description="Helical" evidence="12">
    <location>
        <begin position="138"/>
        <end position="161"/>
    </location>
</feature>
<dbReference type="SUPFAM" id="SSF48452">
    <property type="entry name" value="TPR-like"/>
    <property type="match status" value="1"/>
</dbReference>
<feature type="transmembrane region" description="Helical" evidence="12">
    <location>
        <begin position="331"/>
        <end position="352"/>
    </location>
</feature>
<keyword evidence="6" id="KW-0378">Hydrolase</keyword>
<evidence type="ECO:0000256" key="12">
    <source>
        <dbReference type="SAM" id="Phobius"/>
    </source>
</evidence>
<evidence type="ECO:0000256" key="5">
    <source>
        <dbReference type="ARBA" id="ARBA00022723"/>
    </source>
</evidence>
<dbReference type="CDD" id="cd07345">
    <property type="entry name" value="M48A_Ste24p-like"/>
    <property type="match status" value="1"/>
</dbReference>
<keyword evidence="9" id="KW-0482">Metalloprotease</keyword>
<keyword evidence="2" id="KW-1003">Cell membrane</keyword>
<dbReference type="Gene3D" id="1.25.40.10">
    <property type="entry name" value="Tetratricopeptide repeat domain"/>
    <property type="match status" value="1"/>
</dbReference>
<feature type="transmembrane region" description="Helical" evidence="12">
    <location>
        <begin position="425"/>
        <end position="444"/>
    </location>
</feature>
<evidence type="ECO:0000256" key="3">
    <source>
        <dbReference type="ARBA" id="ARBA00022670"/>
    </source>
</evidence>
<feature type="transmembrane region" description="Helical" evidence="12">
    <location>
        <begin position="5"/>
        <end position="21"/>
    </location>
</feature>
<feature type="transmembrane region" description="Helical" evidence="12">
    <location>
        <begin position="27"/>
        <end position="45"/>
    </location>
</feature>
<sequence>MYNNFIYFLVAIFIFSFSPNIEPTGSSLWPLLALMALVIGYRGICRRLFRRLAGAGVGSYLQTERRLSIIALVFYGLGFYLFNLKYYFQFFSLAGHLPALADIAALCFFLFLLAVMWAEGSACHARITGGGQGRWRFIVANIGSSLPIILPWMIFSLAVDIVQGLPISGAENIFVGERGELYLFALFFVFVLLLLPPLIRRLWRCTPLPAGPLRDHLDRFCARQKFSAQYFIWPLLEGRAMTAGVVGVIPGLRYILLTPAIIETMDSDELDAIMAHEIAHVKRGHIFFYICLILGFSVIVGWLIEPLLYTVLSLPPVMALAVSGRVDSENLASLASGIPLVLLLVLYFRYFFGFFIRNFERQADLYTISVMGSASPLIAAFEKISLFTGTKREEPSWHHFGLGQRIDCLAQAEVDASRVKRHNRILACCLASYFIGATLLFFLLNSISVEKMELEYKEKYAIATIIHKAAEEPNNVLWQHLLGDVYLSQKRTEQALAAYEKTVALDPKNAELLNNLSWLLLTVEGRELRDPERALALAETAAFLSQQSHILDTLATAYWATGRKGLAVQTERLALRGDPDRADYYRQRIEMFLGQNYLDSAAGGS</sequence>
<protein>
    <recommendedName>
        <fullName evidence="13">Peptidase M48 domain-containing protein</fullName>
    </recommendedName>
</protein>
<keyword evidence="10 12" id="KW-0472">Membrane</keyword>
<evidence type="ECO:0000313" key="14">
    <source>
        <dbReference type="EMBL" id="CAG35254.1"/>
    </source>
</evidence>
<feature type="domain" description="Peptidase M48" evidence="13">
    <location>
        <begin position="219"/>
        <end position="395"/>
    </location>
</feature>
<gene>
    <name evidence="14" type="ordered locus">DP0525</name>
</gene>
<dbReference type="eggNOG" id="COG0457">
    <property type="taxonomic scope" value="Bacteria"/>
</dbReference>
<dbReference type="GO" id="GO:0004222">
    <property type="term" value="F:metalloendopeptidase activity"/>
    <property type="evidence" value="ECO:0007669"/>
    <property type="project" value="InterPro"/>
</dbReference>
<keyword evidence="4 12" id="KW-0812">Transmembrane</keyword>
<keyword evidence="11" id="KW-0802">TPR repeat</keyword>
<dbReference type="KEGG" id="dps:DP0525"/>
<evidence type="ECO:0000313" key="15">
    <source>
        <dbReference type="Proteomes" id="UP000000602"/>
    </source>
</evidence>
<feature type="transmembrane region" description="Helical" evidence="12">
    <location>
        <begin position="286"/>
        <end position="311"/>
    </location>
</feature>
<keyword evidence="5" id="KW-0479">Metal-binding</keyword>
<proteinExistence type="predicted"/>
<dbReference type="Proteomes" id="UP000000602">
    <property type="component" value="Chromosome"/>
</dbReference>
<dbReference type="GO" id="GO:0006508">
    <property type="term" value="P:proteolysis"/>
    <property type="evidence" value="ECO:0007669"/>
    <property type="project" value="UniProtKB-KW"/>
</dbReference>
<dbReference type="AlphaFoldDB" id="Q6AQX0"/>
<organism evidence="14 15">
    <name type="scientific">Desulfotalea psychrophila (strain LSv54 / DSM 12343)</name>
    <dbReference type="NCBI Taxonomy" id="177439"/>
    <lineage>
        <taxon>Bacteria</taxon>
        <taxon>Pseudomonadati</taxon>
        <taxon>Thermodesulfobacteriota</taxon>
        <taxon>Desulfobulbia</taxon>
        <taxon>Desulfobulbales</taxon>
        <taxon>Desulfocapsaceae</taxon>
        <taxon>Desulfotalea</taxon>
    </lineage>
</organism>
<dbReference type="PANTHER" id="PTHR43221">
    <property type="entry name" value="PROTEASE HTPX"/>
    <property type="match status" value="1"/>
</dbReference>
<feature type="repeat" description="TPR" evidence="11">
    <location>
        <begin position="476"/>
        <end position="509"/>
    </location>
</feature>
<name>Q6AQX0_DESPS</name>
<dbReference type="RefSeq" id="WP_011187770.1">
    <property type="nucleotide sequence ID" value="NC_006138.1"/>
</dbReference>
<feature type="transmembrane region" description="Helical" evidence="12">
    <location>
        <begin position="181"/>
        <end position="199"/>
    </location>
</feature>
<dbReference type="Pfam" id="PF13414">
    <property type="entry name" value="TPR_11"/>
    <property type="match status" value="1"/>
</dbReference>
<dbReference type="PROSITE" id="PS50005">
    <property type="entry name" value="TPR"/>
    <property type="match status" value="1"/>
</dbReference>
<evidence type="ECO:0000256" key="4">
    <source>
        <dbReference type="ARBA" id="ARBA00022692"/>
    </source>
</evidence>
<feature type="transmembrane region" description="Helical" evidence="12">
    <location>
        <begin position="66"/>
        <end position="87"/>
    </location>
</feature>
<dbReference type="OrthoDB" id="255388at2"/>
<evidence type="ECO:0000256" key="2">
    <source>
        <dbReference type="ARBA" id="ARBA00022475"/>
    </source>
</evidence>
<dbReference type="HOGENOM" id="CLU_030786_0_0_7"/>
<accession>Q6AQX0</accession>
<evidence type="ECO:0000256" key="10">
    <source>
        <dbReference type="ARBA" id="ARBA00023136"/>
    </source>
</evidence>
<evidence type="ECO:0000256" key="7">
    <source>
        <dbReference type="ARBA" id="ARBA00022833"/>
    </source>
</evidence>
<feature type="transmembrane region" description="Helical" evidence="12">
    <location>
        <begin position="99"/>
        <end position="118"/>
    </location>
</feature>
<dbReference type="eggNOG" id="COG0501">
    <property type="taxonomic scope" value="Bacteria"/>
</dbReference>
<dbReference type="EMBL" id="CR522870">
    <property type="protein sequence ID" value="CAG35254.1"/>
    <property type="molecule type" value="Genomic_DNA"/>
</dbReference>
<dbReference type="InterPro" id="IPR019734">
    <property type="entry name" value="TPR_rpt"/>
</dbReference>